<feature type="region of interest" description="Disordered" evidence="1">
    <location>
        <begin position="72"/>
        <end position="91"/>
    </location>
</feature>
<keyword evidence="4" id="KW-1185">Reference proteome</keyword>
<sequence>MNRLIFLFQSIFTTACGENEKNGERKVLDVPLLISTVETSEGFVIESHKDEYQPLKSESIKMKKSAFDKEINNSVESSKDNSRDETTITVPPENLQSKNNALFIFSEEKKFKPKSNRKGDCSCGCCTKMTCEALYSCGCCTEMTCEALCSCVSELFIQ</sequence>
<feature type="chain" id="PRO_5043904129" evidence="2">
    <location>
        <begin position="18"/>
        <end position="158"/>
    </location>
</feature>
<dbReference type="PROSITE" id="PS51257">
    <property type="entry name" value="PROKAR_LIPOPROTEIN"/>
    <property type="match status" value="1"/>
</dbReference>
<accession>A0AAX4JDE5</accession>
<dbReference type="KEGG" id="vnx:VNE69_07086"/>
<gene>
    <name evidence="3" type="ORF">VNE69_07086</name>
</gene>
<dbReference type="EMBL" id="CP142732">
    <property type="protein sequence ID" value="WUR04017.1"/>
    <property type="molecule type" value="Genomic_DNA"/>
</dbReference>
<reference evidence="3" key="1">
    <citation type="journal article" date="2024" name="BMC Genomics">
        <title>Functional annotation of a divergent genome using sequence and structure-based similarity.</title>
        <authorList>
            <person name="Svedberg D."/>
            <person name="Winiger R.R."/>
            <person name="Berg A."/>
            <person name="Sharma H."/>
            <person name="Tellgren-Roth C."/>
            <person name="Debrunner-Vossbrinck B.A."/>
            <person name="Vossbrinck C.R."/>
            <person name="Barandun J."/>
        </authorList>
    </citation>
    <scope>NUCLEOTIDE SEQUENCE</scope>
    <source>
        <strain evidence="3">Illinois isolate</strain>
    </source>
</reference>
<feature type="signal peptide" evidence="2">
    <location>
        <begin position="1"/>
        <end position="17"/>
    </location>
</feature>
<dbReference type="Proteomes" id="UP001334084">
    <property type="component" value="Chromosome 7"/>
</dbReference>
<evidence type="ECO:0000313" key="4">
    <source>
        <dbReference type="Proteomes" id="UP001334084"/>
    </source>
</evidence>
<evidence type="ECO:0000313" key="3">
    <source>
        <dbReference type="EMBL" id="WUR04017.1"/>
    </source>
</evidence>
<name>A0AAX4JDE5_9MICR</name>
<dbReference type="GeneID" id="90541842"/>
<proteinExistence type="predicted"/>
<organism evidence="3 4">
    <name type="scientific">Vairimorpha necatrix</name>
    <dbReference type="NCBI Taxonomy" id="6039"/>
    <lineage>
        <taxon>Eukaryota</taxon>
        <taxon>Fungi</taxon>
        <taxon>Fungi incertae sedis</taxon>
        <taxon>Microsporidia</taxon>
        <taxon>Nosematidae</taxon>
        <taxon>Vairimorpha</taxon>
    </lineage>
</organism>
<evidence type="ECO:0000256" key="2">
    <source>
        <dbReference type="SAM" id="SignalP"/>
    </source>
</evidence>
<keyword evidence="2" id="KW-0732">Signal</keyword>
<protein>
    <submittedName>
        <fullName evidence="3">SP-containing protein</fullName>
    </submittedName>
</protein>
<dbReference type="RefSeq" id="XP_065330162.1">
    <property type="nucleotide sequence ID" value="XM_065474090.1"/>
</dbReference>
<feature type="compositionally biased region" description="Basic and acidic residues" evidence="1">
    <location>
        <begin position="72"/>
        <end position="86"/>
    </location>
</feature>
<evidence type="ECO:0000256" key="1">
    <source>
        <dbReference type="SAM" id="MobiDB-lite"/>
    </source>
</evidence>
<dbReference type="AlphaFoldDB" id="A0AAX4JDE5"/>